<reference evidence="2 5" key="2">
    <citation type="journal article" date="2019" name="Nat. Commun.">
        <title>A new type of DNA phosphorothioation-based antiviral system in archaea.</title>
        <authorList>
            <person name="Xiong L."/>
            <person name="Liu S."/>
            <person name="Chen S."/>
            <person name="Xiao Y."/>
            <person name="Zhu B."/>
            <person name="Gao Y."/>
            <person name="Zhang Y."/>
            <person name="Chen B."/>
            <person name="Luo J."/>
            <person name="Deng Z."/>
            <person name="Chen X."/>
            <person name="Wang L."/>
            <person name="Chen S."/>
        </authorList>
    </citation>
    <scope>NUCLEOTIDE SEQUENCE [LARGE SCALE GENOMIC DNA]</scope>
    <source>
        <strain evidence="2 5">CGMCC 1.10331</strain>
    </source>
</reference>
<dbReference type="EMBL" id="CP031311">
    <property type="protein sequence ID" value="QCC47533.1"/>
    <property type="molecule type" value="Genomic_DNA"/>
</dbReference>
<dbReference type="RefSeq" id="WP_103989864.1">
    <property type="nucleotide sequence ID" value="NZ_CP031311.1"/>
</dbReference>
<keyword evidence="1" id="KW-0472">Membrane</keyword>
<dbReference type="Proteomes" id="UP000236740">
    <property type="component" value="Unassembled WGS sequence"/>
</dbReference>
<feature type="transmembrane region" description="Helical" evidence="1">
    <location>
        <begin position="57"/>
        <end position="74"/>
    </location>
</feature>
<organism evidence="3 4">
    <name type="scientific">Halobellus limi</name>
    <dbReference type="NCBI Taxonomy" id="699433"/>
    <lineage>
        <taxon>Archaea</taxon>
        <taxon>Methanobacteriati</taxon>
        <taxon>Methanobacteriota</taxon>
        <taxon>Stenosarchaea group</taxon>
        <taxon>Halobacteria</taxon>
        <taxon>Halobacteriales</taxon>
        <taxon>Haloferacaceae</taxon>
        <taxon>Halobellus</taxon>
    </lineage>
</organism>
<proteinExistence type="predicted"/>
<accession>A0A1H5SNS4</accession>
<name>A0A1H5SNS4_9EURY</name>
<protein>
    <submittedName>
        <fullName evidence="3">Uncharacterized protein</fullName>
    </submittedName>
</protein>
<evidence type="ECO:0000313" key="4">
    <source>
        <dbReference type="Proteomes" id="UP000236740"/>
    </source>
</evidence>
<evidence type="ECO:0000313" key="5">
    <source>
        <dbReference type="Proteomes" id="UP000296733"/>
    </source>
</evidence>
<dbReference type="KEGG" id="hlm:DV707_07580"/>
<gene>
    <name evidence="2" type="ORF">DV707_07580</name>
    <name evidence="3" type="ORF">SAMN04488133_0030</name>
</gene>
<keyword evidence="1" id="KW-1133">Transmembrane helix</keyword>
<dbReference type="EMBL" id="FNVN01000001">
    <property type="protein sequence ID" value="SEF52236.1"/>
    <property type="molecule type" value="Genomic_DNA"/>
</dbReference>
<evidence type="ECO:0000256" key="1">
    <source>
        <dbReference type="SAM" id="Phobius"/>
    </source>
</evidence>
<dbReference type="GeneID" id="39857939"/>
<sequence>MKRTLPIAGGTSVGALIYAFAEFGVHNLDVLMAALGPFAFRIAPAVPYLDATAVQRIYIALAILSALIAAWTLLQRAKQRFL</sequence>
<dbReference type="Proteomes" id="UP000296733">
    <property type="component" value="Chromosome"/>
</dbReference>
<evidence type="ECO:0000313" key="3">
    <source>
        <dbReference type="EMBL" id="SEF52236.1"/>
    </source>
</evidence>
<dbReference type="AlphaFoldDB" id="A0A1H5SNS4"/>
<reference evidence="3 4" key="1">
    <citation type="submission" date="2016-10" db="EMBL/GenBank/DDBJ databases">
        <authorList>
            <person name="de Groot N.N."/>
        </authorList>
    </citation>
    <scope>NUCLEOTIDE SEQUENCE [LARGE SCALE GENOMIC DNA]</scope>
    <source>
        <strain evidence="3 4">CGMCC 1.10331</strain>
    </source>
</reference>
<keyword evidence="1" id="KW-0812">Transmembrane</keyword>
<evidence type="ECO:0000313" key="2">
    <source>
        <dbReference type="EMBL" id="QCC47533.1"/>
    </source>
</evidence>
<keyword evidence="4" id="KW-1185">Reference proteome</keyword>